<dbReference type="AlphaFoldDB" id="A0A815N9G6"/>
<dbReference type="Proteomes" id="UP000663832">
    <property type="component" value="Unassembled WGS sequence"/>
</dbReference>
<evidence type="ECO:0000313" key="4">
    <source>
        <dbReference type="Proteomes" id="UP000663877"/>
    </source>
</evidence>
<evidence type="ECO:0000313" key="2">
    <source>
        <dbReference type="EMBL" id="CAF1625422.1"/>
    </source>
</evidence>
<organism evidence="1 4">
    <name type="scientific">Adineta steineri</name>
    <dbReference type="NCBI Taxonomy" id="433720"/>
    <lineage>
        <taxon>Eukaryota</taxon>
        <taxon>Metazoa</taxon>
        <taxon>Spiralia</taxon>
        <taxon>Gnathifera</taxon>
        <taxon>Rotifera</taxon>
        <taxon>Eurotatoria</taxon>
        <taxon>Bdelloidea</taxon>
        <taxon>Adinetida</taxon>
        <taxon>Adinetidae</taxon>
        <taxon>Adineta</taxon>
    </lineage>
</organism>
<keyword evidence="3" id="KW-1185">Reference proteome</keyword>
<sequence length="27" mass="2928">IIPTAMSLLATLKSPASLLGMPVEFYY</sequence>
<name>A0A815N9G6_9BILA</name>
<feature type="non-terminal residue" evidence="1">
    <location>
        <position position="1"/>
    </location>
</feature>
<proteinExistence type="predicted"/>
<accession>A0A815N9G6</accession>
<comment type="caution">
    <text evidence="1">The sequence shown here is derived from an EMBL/GenBank/DDBJ whole genome shotgun (WGS) entry which is preliminary data.</text>
</comment>
<dbReference type="EMBL" id="CAJNOM010002047">
    <property type="protein sequence ID" value="CAF1625422.1"/>
    <property type="molecule type" value="Genomic_DNA"/>
</dbReference>
<dbReference type="EMBL" id="CAJNOI010001714">
    <property type="protein sequence ID" value="CAF1434114.1"/>
    <property type="molecule type" value="Genomic_DNA"/>
</dbReference>
<reference evidence="1" key="1">
    <citation type="submission" date="2021-02" db="EMBL/GenBank/DDBJ databases">
        <authorList>
            <person name="Nowell W R."/>
        </authorList>
    </citation>
    <scope>NUCLEOTIDE SEQUENCE</scope>
</reference>
<evidence type="ECO:0000313" key="3">
    <source>
        <dbReference type="Proteomes" id="UP000663832"/>
    </source>
</evidence>
<protein>
    <submittedName>
        <fullName evidence="1">Uncharacterized protein</fullName>
    </submittedName>
</protein>
<evidence type="ECO:0000313" key="1">
    <source>
        <dbReference type="EMBL" id="CAF1434114.1"/>
    </source>
</evidence>
<dbReference type="Proteomes" id="UP000663877">
    <property type="component" value="Unassembled WGS sequence"/>
</dbReference>
<gene>
    <name evidence="1" type="ORF">BJG266_LOCUS39509</name>
    <name evidence="2" type="ORF">QVE165_LOCUS56410</name>
</gene>